<evidence type="ECO:0000313" key="8">
    <source>
        <dbReference type="EMBL" id="OOM81642.1"/>
    </source>
</evidence>
<dbReference type="Pfam" id="PF00239">
    <property type="entry name" value="Resolvase"/>
    <property type="match status" value="1"/>
</dbReference>
<dbReference type="PROSITE" id="PS51736">
    <property type="entry name" value="RECOMBINASES_3"/>
    <property type="match status" value="1"/>
</dbReference>
<reference evidence="8 9" key="1">
    <citation type="submission" date="2016-05" db="EMBL/GenBank/DDBJ databases">
        <title>Microbial solvent formation.</title>
        <authorList>
            <person name="Poehlein A."/>
            <person name="Montoya Solano J.D."/>
            <person name="Flitsch S."/>
            <person name="Krabben P."/>
            <person name="Duerre P."/>
            <person name="Daniel R."/>
        </authorList>
    </citation>
    <scope>NUCLEOTIDE SEQUENCE [LARGE SCALE GENOMIC DNA]</scope>
    <source>
        <strain evidence="8 9">DSM 2619</strain>
    </source>
</reference>
<dbReference type="PROSITE" id="PS00398">
    <property type="entry name" value="RECOMBINASES_2"/>
    <property type="match status" value="1"/>
</dbReference>
<evidence type="ECO:0000259" key="7">
    <source>
        <dbReference type="PROSITE" id="PS51736"/>
    </source>
</evidence>
<dbReference type="GO" id="GO:0015074">
    <property type="term" value="P:DNA integration"/>
    <property type="evidence" value="ECO:0007669"/>
    <property type="project" value="UniProtKB-KW"/>
</dbReference>
<dbReference type="EMBL" id="LZZM01000062">
    <property type="protein sequence ID" value="OOM81642.1"/>
    <property type="molecule type" value="Genomic_DNA"/>
</dbReference>
<dbReference type="SMART" id="SM00857">
    <property type="entry name" value="Resolvase"/>
    <property type="match status" value="1"/>
</dbReference>
<keyword evidence="3" id="KW-0238">DNA-binding</keyword>
<protein>
    <submittedName>
        <fullName evidence="8">DNA-invertase hin</fullName>
    </submittedName>
</protein>
<accession>A0A1S8TVP7</accession>
<evidence type="ECO:0000256" key="1">
    <source>
        <dbReference type="ARBA" id="ARBA00009913"/>
    </source>
</evidence>
<keyword evidence="2" id="KW-0229">DNA integration</keyword>
<evidence type="ECO:0000256" key="2">
    <source>
        <dbReference type="ARBA" id="ARBA00022908"/>
    </source>
</evidence>
<dbReference type="Gene3D" id="1.10.10.60">
    <property type="entry name" value="Homeodomain-like"/>
    <property type="match status" value="1"/>
</dbReference>
<proteinExistence type="inferred from homology"/>
<dbReference type="GO" id="GO:0000150">
    <property type="term" value="F:DNA strand exchange activity"/>
    <property type="evidence" value="ECO:0007669"/>
    <property type="project" value="InterPro"/>
</dbReference>
<organism evidence="8 9">
    <name type="scientific">Clostridium puniceum</name>
    <dbReference type="NCBI Taxonomy" id="29367"/>
    <lineage>
        <taxon>Bacteria</taxon>
        <taxon>Bacillati</taxon>
        <taxon>Bacillota</taxon>
        <taxon>Clostridia</taxon>
        <taxon>Eubacteriales</taxon>
        <taxon>Clostridiaceae</taxon>
        <taxon>Clostridium</taxon>
    </lineage>
</organism>
<name>A0A1S8TVP7_9CLOT</name>
<dbReference type="OrthoDB" id="9797501at2"/>
<evidence type="ECO:0000313" key="9">
    <source>
        <dbReference type="Proteomes" id="UP000190890"/>
    </source>
</evidence>
<dbReference type="InterPro" id="IPR009057">
    <property type="entry name" value="Homeodomain-like_sf"/>
</dbReference>
<dbReference type="Proteomes" id="UP000190890">
    <property type="component" value="Unassembled WGS sequence"/>
</dbReference>
<dbReference type="RefSeq" id="WP_077846258.1">
    <property type="nucleotide sequence ID" value="NZ_LZZM01000062.1"/>
</dbReference>
<dbReference type="GO" id="GO:0003677">
    <property type="term" value="F:DNA binding"/>
    <property type="evidence" value="ECO:0007669"/>
    <property type="project" value="UniProtKB-KW"/>
</dbReference>
<dbReference type="InterPro" id="IPR006119">
    <property type="entry name" value="Resolv_N"/>
</dbReference>
<dbReference type="InterPro" id="IPR036162">
    <property type="entry name" value="Resolvase-like_N_sf"/>
</dbReference>
<keyword evidence="4" id="KW-0233">DNA recombination</keyword>
<dbReference type="Gene3D" id="3.40.50.1390">
    <property type="entry name" value="Resolvase, N-terminal catalytic domain"/>
    <property type="match status" value="1"/>
</dbReference>
<evidence type="ECO:0000256" key="6">
    <source>
        <dbReference type="PROSITE-ProRule" id="PRU10137"/>
    </source>
</evidence>
<evidence type="ECO:0000256" key="3">
    <source>
        <dbReference type="ARBA" id="ARBA00023125"/>
    </source>
</evidence>
<comment type="caution">
    <text evidence="8">The sequence shown here is derived from an EMBL/GenBank/DDBJ whole genome shotgun (WGS) entry which is preliminary data.</text>
</comment>
<dbReference type="CDD" id="cd03768">
    <property type="entry name" value="SR_ResInv"/>
    <property type="match status" value="1"/>
</dbReference>
<dbReference type="STRING" id="29367.CLPUN_10310"/>
<dbReference type="PROSITE" id="PS00397">
    <property type="entry name" value="RECOMBINASES_1"/>
    <property type="match status" value="1"/>
</dbReference>
<keyword evidence="9" id="KW-1185">Reference proteome</keyword>
<feature type="active site" description="O-(5'-phospho-DNA)-serine intermediate" evidence="5 6">
    <location>
        <position position="9"/>
    </location>
</feature>
<dbReference type="InterPro" id="IPR050639">
    <property type="entry name" value="SSR_resolvase"/>
</dbReference>
<comment type="similarity">
    <text evidence="1">Belongs to the site-specific recombinase resolvase family.</text>
</comment>
<sequence length="196" mass="22268">MIYGYCRVSSKGQLDNNSLEQQEKEILSKYDNCKIYKEQYTGTTTHRPIFENIISQLEEGDTLVVCKLDRLARNTVEGIDIVEKLFDRGISVHVLNVGLLENTTMGRFFLTTLLAVAEMERNTIIERTQNGKEIAKTKAGFKEGRPKSYTDKQLDHALSLLTVNGGDKSYKEVCEITGISVSTIQRENNKRKLEKL</sequence>
<dbReference type="AlphaFoldDB" id="A0A1S8TVP7"/>
<feature type="domain" description="Resolvase/invertase-type recombinase catalytic" evidence="7">
    <location>
        <begin position="1"/>
        <end position="139"/>
    </location>
</feature>
<gene>
    <name evidence="8" type="primary">hin_2</name>
    <name evidence="8" type="ORF">CLPUN_10310</name>
</gene>
<evidence type="ECO:0000256" key="5">
    <source>
        <dbReference type="PIRSR" id="PIRSR606118-50"/>
    </source>
</evidence>
<dbReference type="PANTHER" id="PTHR30461:SF2">
    <property type="entry name" value="SERINE RECOMBINASE PINE-RELATED"/>
    <property type="match status" value="1"/>
</dbReference>
<evidence type="ECO:0000256" key="4">
    <source>
        <dbReference type="ARBA" id="ARBA00023172"/>
    </source>
</evidence>
<dbReference type="SUPFAM" id="SSF53041">
    <property type="entry name" value="Resolvase-like"/>
    <property type="match status" value="1"/>
</dbReference>
<dbReference type="InterPro" id="IPR006118">
    <property type="entry name" value="Recombinase_CS"/>
</dbReference>
<dbReference type="SUPFAM" id="SSF46689">
    <property type="entry name" value="Homeodomain-like"/>
    <property type="match status" value="1"/>
</dbReference>
<dbReference type="PANTHER" id="PTHR30461">
    <property type="entry name" value="DNA-INVERTASE FROM LAMBDOID PROPHAGE"/>
    <property type="match status" value="1"/>
</dbReference>